<dbReference type="GO" id="GO:0010181">
    <property type="term" value="F:FMN binding"/>
    <property type="evidence" value="ECO:0007669"/>
    <property type="project" value="InterPro"/>
</dbReference>
<dbReference type="PANTHER" id="PTHR22893:SF91">
    <property type="entry name" value="NADPH DEHYDROGENASE 2-RELATED"/>
    <property type="match status" value="1"/>
</dbReference>
<dbReference type="Pfam" id="PF00724">
    <property type="entry name" value="Oxidored_FMN"/>
    <property type="match status" value="1"/>
</dbReference>
<accession>A0A0K2G676</accession>
<dbReference type="OrthoDB" id="9804454at2"/>
<evidence type="ECO:0000313" key="5">
    <source>
        <dbReference type="EMBL" id="ALA56461.1"/>
    </source>
</evidence>
<keyword evidence="6" id="KW-1185">Reference proteome</keyword>
<evidence type="ECO:0000256" key="2">
    <source>
        <dbReference type="ARBA" id="ARBA00005979"/>
    </source>
</evidence>
<evidence type="ECO:0000313" key="6">
    <source>
        <dbReference type="Proteomes" id="UP000069205"/>
    </source>
</evidence>
<protein>
    <submittedName>
        <fullName evidence="5">N-ethylmaleimide reductase</fullName>
        <ecNumber evidence="5">1.-.-.-</ecNumber>
    </submittedName>
</protein>
<dbReference type="FunFam" id="3.20.20.70:FF:000059">
    <property type="entry name" value="N-ethylmaleimide reductase, FMN-linked"/>
    <property type="match status" value="1"/>
</dbReference>
<dbReference type="InterPro" id="IPR045247">
    <property type="entry name" value="Oye-like"/>
</dbReference>
<dbReference type="EMBL" id="CP011801">
    <property type="protein sequence ID" value="ALA56461.1"/>
    <property type="molecule type" value="Genomic_DNA"/>
</dbReference>
<dbReference type="RefSeq" id="WP_053377962.1">
    <property type="nucleotide sequence ID" value="NZ_CP011801.1"/>
</dbReference>
<dbReference type="GO" id="GO:0016628">
    <property type="term" value="F:oxidoreductase activity, acting on the CH-CH group of donors, NAD or NADP as acceptor"/>
    <property type="evidence" value="ECO:0007669"/>
    <property type="project" value="UniProtKB-ARBA"/>
</dbReference>
<dbReference type="InterPro" id="IPR001155">
    <property type="entry name" value="OxRdtase_FMN_N"/>
</dbReference>
<dbReference type="SUPFAM" id="SSF51395">
    <property type="entry name" value="FMN-linked oxidoreductases"/>
    <property type="match status" value="1"/>
</dbReference>
<feature type="domain" description="NADH:flavin oxidoreductase/NADH oxidase N-terminal" evidence="4">
    <location>
        <begin position="6"/>
        <end position="337"/>
    </location>
</feature>
<dbReference type="AlphaFoldDB" id="A0A0K2G676"/>
<evidence type="ECO:0000259" key="4">
    <source>
        <dbReference type="Pfam" id="PF00724"/>
    </source>
</evidence>
<dbReference type="EC" id="1.-.-.-" evidence="5"/>
<organism evidence="5 6">
    <name type="scientific">Nitrospira moscoviensis</name>
    <dbReference type="NCBI Taxonomy" id="42253"/>
    <lineage>
        <taxon>Bacteria</taxon>
        <taxon>Pseudomonadati</taxon>
        <taxon>Nitrospirota</taxon>
        <taxon>Nitrospiria</taxon>
        <taxon>Nitrospirales</taxon>
        <taxon>Nitrospiraceae</taxon>
        <taxon>Nitrospira</taxon>
    </lineage>
</organism>
<gene>
    <name evidence="5" type="primary">nemA</name>
    <name evidence="5" type="ORF">NITMOv2_0017</name>
</gene>
<dbReference type="KEGG" id="nmv:NITMOv2_0017"/>
<evidence type="ECO:0000256" key="1">
    <source>
        <dbReference type="ARBA" id="ARBA00001917"/>
    </source>
</evidence>
<name>A0A0K2G676_NITMO</name>
<reference evidence="5 6" key="1">
    <citation type="journal article" date="2015" name="Proc. Natl. Acad. Sci. U.S.A.">
        <title>Expanded metabolic versatility of ubiquitous nitrite-oxidizing bacteria from the genus Nitrospira.</title>
        <authorList>
            <person name="Koch H."/>
            <person name="Lucker S."/>
            <person name="Albertsen M."/>
            <person name="Kitzinger K."/>
            <person name="Herbold C."/>
            <person name="Spieck E."/>
            <person name="Nielsen P.H."/>
            <person name="Wagner M."/>
            <person name="Daims H."/>
        </authorList>
    </citation>
    <scope>NUCLEOTIDE SEQUENCE [LARGE SCALE GENOMIC DNA]</scope>
    <source>
        <strain evidence="5 6">NSP M-1</strain>
    </source>
</reference>
<dbReference type="CDD" id="cd02933">
    <property type="entry name" value="OYE_like_FMN"/>
    <property type="match status" value="1"/>
</dbReference>
<dbReference type="PANTHER" id="PTHR22893">
    <property type="entry name" value="NADH OXIDOREDUCTASE-RELATED"/>
    <property type="match status" value="1"/>
</dbReference>
<dbReference type="Proteomes" id="UP000069205">
    <property type="component" value="Chromosome"/>
</dbReference>
<proteinExistence type="inferred from homology"/>
<comment type="cofactor">
    <cofactor evidence="1">
        <name>FMN</name>
        <dbReference type="ChEBI" id="CHEBI:58210"/>
    </cofactor>
</comment>
<dbReference type="GO" id="GO:0005829">
    <property type="term" value="C:cytosol"/>
    <property type="evidence" value="ECO:0007669"/>
    <property type="project" value="UniProtKB-ARBA"/>
</dbReference>
<keyword evidence="3 5" id="KW-0560">Oxidoreductase</keyword>
<sequence>MSTRTLFEPVRIGFLDLKNRIVMAPMTRNRASRAGLPSQLAVTYYAQRAGAGLIITEGTQPSPAGQGYPRTPGIHTPEQVAAWRTITEAVHDRGGRIFLQLMHVGRIAHRANRLIDAAPVAPSAIRAAGDIYTDAFGPQPHSMPRALATEEIPSVIDEYRQATGLALAAGFDGVELHAANGYLPMQFLSSNSNRRTDRYGGSIPNRARFVLETLEAMVDAARESGRVGIRISPDTTFNDMQDEDRVGTYLHLVTEVNKLQLGYLHVQRSPGELPPEQAFDPIALLRPRFDGPLIATGGFDLETGAALVASGGADLIGYASFFISNPDLVQRFQRGEPLAQPDPATFYTPGEKGYIDYPALQAR</sequence>
<dbReference type="STRING" id="42253.NITMOv2_0017"/>
<dbReference type="InterPro" id="IPR013785">
    <property type="entry name" value="Aldolase_TIM"/>
</dbReference>
<comment type="similarity">
    <text evidence="2">Belongs to the NADH:flavin oxidoreductase/NADH oxidase family.</text>
</comment>
<evidence type="ECO:0000256" key="3">
    <source>
        <dbReference type="ARBA" id="ARBA00023002"/>
    </source>
</evidence>
<dbReference type="Gene3D" id="3.20.20.70">
    <property type="entry name" value="Aldolase class I"/>
    <property type="match status" value="1"/>
</dbReference>
<dbReference type="PATRIC" id="fig|42253.5.peg.18"/>